<evidence type="ECO:0000313" key="7">
    <source>
        <dbReference type="EnsemblPlants" id="Pp3c8_9490V3.1"/>
    </source>
</evidence>
<evidence type="ECO:0000259" key="5">
    <source>
        <dbReference type="Pfam" id="PF08167"/>
    </source>
</evidence>
<dbReference type="Gene3D" id="1.25.10.10">
    <property type="entry name" value="Leucine-rich Repeat Variant"/>
    <property type="match status" value="1"/>
</dbReference>
<feature type="compositionally biased region" description="Acidic residues" evidence="4">
    <location>
        <begin position="988"/>
        <end position="997"/>
    </location>
</feature>
<dbReference type="SUPFAM" id="SSF48371">
    <property type="entry name" value="ARM repeat"/>
    <property type="match status" value="1"/>
</dbReference>
<protein>
    <recommendedName>
        <fullName evidence="5">Pre-rRNA-processing protein RIX1 N-terminal domain-containing protein</fullName>
    </recommendedName>
</protein>
<feature type="region of interest" description="Disordered" evidence="4">
    <location>
        <begin position="513"/>
        <end position="532"/>
    </location>
</feature>
<proteinExistence type="inferred from homology"/>
<evidence type="ECO:0000313" key="8">
    <source>
        <dbReference type="Proteomes" id="UP000006727"/>
    </source>
</evidence>
<accession>A0A2K1K6N7</accession>
<dbReference type="PaxDb" id="3218-PP1S8_261V6.1"/>
<dbReference type="STRING" id="3218.A0A2K1K6N7"/>
<dbReference type="Proteomes" id="UP000006727">
    <property type="component" value="Chromosome 8"/>
</dbReference>
<dbReference type="EMBL" id="ABEU02000008">
    <property type="protein sequence ID" value="PNR49440.1"/>
    <property type="molecule type" value="Genomic_DNA"/>
</dbReference>
<dbReference type="FunCoup" id="A0A2K1K6N7">
    <property type="interactions" value="1672"/>
</dbReference>
<gene>
    <name evidence="7" type="primary">LOC112285560</name>
    <name evidence="6" type="ORF">PHYPA_011336</name>
</gene>
<dbReference type="EnsemblPlants" id="Pp3c8_9490V3.1">
    <property type="protein sequence ID" value="Pp3c8_9490V3.1"/>
    <property type="gene ID" value="Pp3c8_9490"/>
</dbReference>
<dbReference type="GO" id="GO:0005634">
    <property type="term" value="C:nucleus"/>
    <property type="evidence" value="ECO:0000318"/>
    <property type="project" value="GO_Central"/>
</dbReference>
<evidence type="ECO:0000256" key="3">
    <source>
        <dbReference type="ARBA" id="ARBA00023242"/>
    </source>
</evidence>
<dbReference type="InterPro" id="IPR011989">
    <property type="entry name" value="ARM-like"/>
</dbReference>
<keyword evidence="3" id="KW-0539">Nucleus</keyword>
<evidence type="ECO:0000313" key="6">
    <source>
        <dbReference type="EMBL" id="PNR49440.1"/>
    </source>
</evidence>
<evidence type="ECO:0000256" key="2">
    <source>
        <dbReference type="ARBA" id="ARBA00010511"/>
    </source>
</evidence>
<reference evidence="7" key="3">
    <citation type="submission" date="2020-12" db="UniProtKB">
        <authorList>
            <consortium name="EnsemblPlants"/>
        </authorList>
    </citation>
    <scope>IDENTIFICATION</scope>
</reference>
<organism evidence="6">
    <name type="scientific">Physcomitrium patens</name>
    <name type="common">Spreading-leaved earth moss</name>
    <name type="synonym">Physcomitrella patens</name>
    <dbReference type="NCBI Taxonomy" id="3218"/>
    <lineage>
        <taxon>Eukaryota</taxon>
        <taxon>Viridiplantae</taxon>
        <taxon>Streptophyta</taxon>
        <taxon>Embryophyta</taxon>
        <taxon>Bryophyta</taxon>
        <taxon>Bryophytina</taxon>
        <taxon>Bryopsida</taxon>
        <taxon>Funariidae</taxon>
        <taxon>Funariales</taxon>
        <taxon>Funariaceae</taxon>
        <taxon>Physcomitrium</taxon>
    </lineage>
</organism>
<evidence type="ECO:0000256" key="1">
    <source>
        <dbReference type="ARBA" id="ARBA00004123"/>
    </source>
</evidence>
<dbReference type="EnsemblPlants" id="Pp3c8_9490V3.2">
    <property type="protein sequence ID" value="Pp3c8_9490V3.2"/>
    <property type="gene ID" value="Pp3c8_9490"/>
</dbReference>
<dbReference type="RefSeq" id="XP_024382245.1">
    <property type="nucleotide sequence ID" value="XM_024526477.2"/>
</dbReference>
<feature type="domain" description="Pre-rRNA-processing protein RIX1 N-terminal" evidence="5">
    <location>
        <begin position="24"/>
        <end position="239"/>
    </location>
</feature>
<dbReference type="Pfam" id="PF08167">
    <property type="entry name" value="RIX1"/>
    <property type="match status" value="1"/>
</dbReference>
<dbReference type="GeneID" id="112285560"/>
<comment type="similarity">
    <text evidence="2">Belongs to the RIX1/PELP1 family.</text>
</comment>
<comment type="subcellular location">
    <subcellularLocation>
        <location evidence="1">Nucleus</location>
    </subcellularLocation>
</comment>
<sequence length="997" mass="105928">MAFEEELRSMHDQTLRPRLLHAVMANHLPDDKQVTRTPGQLSMAVESLRQHHLLWESSILACPELHYMQGAKVSDFNNGAVDAWIEKLLNLLSSTVAENRWAGACLLGVTCQECTRQRFLECYSLWFTKLLIPLKQPTDPIFVRAAACASLTDLIVRLGGLIEFAGVRRDGANLISKLVQPLLQILGDNDSSGIWVCTQGGIHFVNEAMDLLSALLRYFPACLRQQSSSFEALLVARIMDVECFTAIPQKCAKTLALLPKAHGDATTWSSLLRRILIATNSELDFAFASMEDVSTAEDATASLLPRGEEPPVPLGGRAVSSNACVQPGKSLWERLVPRVSNLLQCCNYLLTTPFPVPVPAPLGPLLALSMRILRVDGSRLSSASRLGGTIPSSHQAALYSELPALHLTALNLLASTLRGIRSQLIPRAADLVRLITVYFRRCGRVHATLRIKLYSIARHLFVAMGAGMASGLAPAIVGNALSDLKGSTPEGSIPSPKLGRGPPISNSVWASGGWSGSHATNTKKRKEPGGIPGENLCSGVDSAIATGGGTAPVAVQIAALKALEALLTSGGALLSERWRAEVDAVLARVAMAAATGFMSTSLNLEDANFMEGTVANPSSGEFQVAAYQALLASLLSPCCHRPPYLAQGLAVFRNGRQEAGTEVAAVCAHALLALETLIHPRCLPPAGTPAAVAAGMSAGRATCATLVPHMQRTSKPPPTPAPIQDGITTGTMANGFAVPAVMSTLKIGQVAIDPWAEVDTWLGYGEDFGNDDSLFYSESDGILHVEDFSNSPGYGGALLNGTSGQVAPSCGPNVEKRADSCMDLKTQVVGVPRETVLYDLQPSHMVGGHPNLLQPLEKSILAEEESRREQCGVETLNSSAAAETPSLGPSLLDIRPVMAAQDTEAIAMSLEMEMEKSATGRMDNPHGDGQDGGDLCSSMQSRLLSTVNSFDETNNSNQAPGDVFAYSNVPVDVPTDSDSEGAFLGNVDEIDEDAKSD</sequence>
<dbReference type="InterPro" id="IPR012583">
    <property type="entry name" value="RIX1_N"/>
</dbReference>
<dbReference type="GO" id="GO:0006364">
    <property type="term" value="P:rRNA processing"/>
    <property type="evidence" value="ECO:0000318"/>
    <property type="project" value="GO_Central"/>
</dbReference>
<dbReference type="PANTHER" id="PTHR34105:SF1">
    <property type="entry name" value="PROLINE-, GLUTAMIC ACID- AND LEUCINE-RICH PROTEIN 1"/>
    <property type="match status" value="1"/>
</dbReference>
<evidence type="ECO:0000256" key="4">
    <source>
        <dbReference type="SAM" id="MobiDB-lite"/>
    </source>
</evidence>
<keyword evidence="8" id="KW-1185">Reference proteome</keyword>
<dbReference type="Gramene" id="Pp3c8_9490V3.1">
    <property type="protein sequence ID" value="Pp3c8_9490V3.1"/>
    <property type="gene ID" value="Pp3c8_9490"/>
</dbReference>
<feature type="region of interest" description="Disordered" evidence="4">
    <location>
        <begin position="971"/>
        <end position="997"/>
    </location>
</feature>
<dbReference type="InterPro" id="IPR016024">
    <property type="entry name" value="ARM-type_fold"/>
</dbReference>
<dbReference type="PANTHER" id="PTHR34105">
    <property type="entry name" value="PROLINE-, GLUTAMIC ACID- AND LEUCINE-RICH PROTEIN 1"/>
    <property type="match status" value="1"/>
</dbReference>
<reference evidence="6 8" key="2">
    <citation type="journal article" date="2018" name="Plant J.">
        <title>The Physcomitrella patens chromosome-scale assembly reveals moss genome structure and evolution.</title>
        <authorList>
            <person name="Lang D."/>
            <person name="Ullrich K.K."/>
            <person name="Murat F."/>
            <person name="Fuchs J."/>
            <person name="Jenkins J."/>
            <person name="Haas F.B."/>
            <person name="Piednoel M."/>
            <person name="Gundlach H."/>
            <person name="Van Bel M."/>
            <person name="Meyberg R."/>
            <person name="Vives C."/>
            <person name="Morata J."/>
            <person name="Symeonidi A."/>
            <person name="Hiss M."/>
            <person name="Muchero W."/>
            <person name="Kamisugi Y."/>
            <person name="Saleh O."/>
            <person name="Blanc G."/>
            <person name="Decker E.L."/>
            <person name="van Gessel N."/>
            <person name="Grimwood J."/>
            <person name="Hayes R.D."/>
            <person name="Graham S.W."/>
            <person name="Gunter L.E."/>
            <person name="McDaniel S.F."/>
            <person name="Hoernstein S.N.W."/>
            <person name="Larsson A."/>
            <person name="Li F.W."/>
            <person name="Perroud P.F."/>
            <person name="Phillips J."/>
            <person name="Ranjan P."/>
            <person name="Rokshar D.S."/>
            <person name="Rothfels C.J."/>
            <person name="Schneider L."/>
            <person name="Shu S."/>
            <person name="Stevenson D.W."/>
            <person name="Thummler F."/>
            <person name="Tillich M."/>
            <person name="Villarreal Aguilar J.C."/>
            <person name="Widiez T."/>
            <person name="Wong G.K."/>
            <person name="Wymore A."/>
            <person name="Zhang Y."/>
            <person name="Zimmer A.D."/>
            <person name="Quatrano R.S."/>
            <person name="Mayer K.F.X."/>
            <person name="Goodstein D."/>
            <person name="Casacuberta J.M."/>
            <person name="Vandepoele K."/>
            <person name="Reski R."/>
            <person name="Cuming A.C."/>
            <person name="Tuskan G.A."/>
            <person name="Maumus F."/>
            <person name="Salse J."/>
            <person name="Schmutz J."/>
            <person name="Rensing S.A."/>
        </authorList>
    </citation>
    <scope>NUCLEOTIDE SEQUENCE [LARGE SCALE GENOMIC DNA]</scope>
    <source>
        <strain evidence="7 8">cv. Gransden 2004</strain>
    </source>
</reference>
<reference evidence="6 8" key="1">
    <citation type="journal article" date="2008" name="Science">
        <title>The Physcomitrella genome reveals evolutionary insights into the conquest of land by plants.</title>
        <authorList>
            <person name="Rensing S."/>
            <person name="Lang D."/>
            <person name="Zimmer A."/>
            <person name="Terry A."/>
            <person name="Salamov A."/>
            <person name="Shapiro H."/>
            <person name="Nishiyama T."/>
            <person name="Perroud P.-F."/>
            <person name="Lindquist E."/>
            <person name="Kamisugi Y."/>
            <person name="Tanahashi T."/>
            <person name="Sakakibara K."/>
            <person name="Fujita T."/>
            <person name="Oishi K."/>
            <person name="Shin-I T."/>
            <person name="Kuroki Y."/>
            <person name="Toyoda A."/>
            <person name="Suzuki Y."/>
            <person name="Hashimoto A."/>
            <person name="Yamaguchi K."/>
            <person name="Sugano A."/>
            <person name="Kohara Y."/>
            <person name="Fujiyama A."/>
            <person name="Anterola A."/>
            <person name="Aoki S."/>
            <person name="Ashton N."/>
            <person name="Barbazuk W.B."/>
            <person name="Barker E."/>
            <person name="Bennetzen J."/>
            <person name="Bezanilla M."/>
            <person name="Blankenship R."/>
            <person name="Cho S.H."/>
            <person name="Dutcher S."/>
            <person name="Estelle M."/>
            <person name="Fawcett J.A."/>
            <person name="Gundlach H."/>
            <person name="Hanada K."/>
            <person name="Heyl A."/>
            <person name="Hicks K.A."/>
            <person name="Hugh J."/>
            <person name="Lohr M."/>
            <person name="Mayer K."/>
            <person name="Melkozernov A."/>
            <person name="Murata T."/>
            <person name="Nelson D."/>
            <person name="Pils B."/>
            <person name="Prigge M."/>
            <person name="Reiss B."/>
            <person name="Renner T."/>
            <person name="Rombauts S."/>
            <person name="Rushton P."/>
            <person name="Sanderfoot A."/>
            <person name="Schween G."/>
            <person name="Shiu S.-H."/>
            <person name="Stueber K."/>
            <person name="Theodoulou F.L."/>
            <person name="Tu H."/>
            <person name="Van de Peer Y."/>
            <person name="Verrier P.J."/>
            <person name="Waters E."/>
            <person name="Wood A."/>
            <person name="Yang L."/>
            <person name="Cove D."/>
            <person name="Cuming A."/>
            <person name="Hasebe M."/>
            <person name="Lucas S."/>
            <person name="Mishler D.B."/>
            <person name="Reski R."/>
            <person name="Grigoriev I."/>
            <person name="Quatrano R.S."/>
            <person name="Boore J.L."/>
        </authorList>
    </citation>
    <scope>NUCLEOTIDE SEQUENCE [LARGE SCALE GENOMIC DNA]</scope>
    <source>
        <strain evidence="7 8">cv. Gransden 2004</strain>
    </source>
</reference>
<dbReference type="AlphaFoldDB" id="A0A2K1K6N7"/>
<dbReference type="Gramene" id="Pp3c8_9490V3.2">
    <property type="protein sequence ID" value="Pp3c8_9490V3.2"/>
    <property type="gene ID" value="Pp3c8_9490"/>
</dbReference>
<name>A0A2K1K6N7_PHYPA</name>